<comment type="subcellular location">
    <subcellularLocation>
        <location evidence="1">Cell membrane</location>
        <topology evidence="1">Multi-pass membrane protein</topology>
    </subcellularLocation>
</comment>
<accession>A0ABT5WMJ1</accession>
<keyword evidence="2" id="KW-1003">Cell membrane</keyword>
<evidence type="ECO:0000256" key="3">
    <source>
        <dbReference type="ARBA" id="ARBA00022692"/>
    </source>
</evidence>
<feature type="transmembrane region" description="Helical" evidence="6">
    <location>
        <begin position="84"/>
        <end position="114"/>
    </location>
</feature>
<evidence type="ECO:0000256" key="1">
    <source>
        <dbReference type="ARBA" id="ARBA00004651"/>
    </source>
</evidence>
<evidence type="ECO:0000256" key="5">
    <source>
        <dbReference type="ARBA" id="ARBA00023136"/>
    </source>
</evidence>
<name>A0ABT5WMJ1_9SPHN</name>
<feature type="transmembrane region" description="Helical" evidence="6">
    <location>
        <begin position="5"/>
        <end position="24"/>
    </location>
</feature>
<keyword evidence="9" id="KW-1185">Reference proteome</keyword>
<feature type="transmembrane region" description="Helical" evidence="6">
    <location>
        <begin position="245"/>
        <end position="269"/>
    </location>
</feature>
<dbReference type="Pfam" id="PF00482">
    <property type="entry name" value="T2SSF"/>
    <property type="match status" value="1"/>
</dbReference>
<dbReference type="EMBL" id="JARESE010000004">
    <property type="protein sequence ID" value="MDE8650502.1"/>
    <property type="molecule type" value="Genomic_DNA"/>
</dbReference>
<feature type="domain" description="Type II secretion system protein GspF" evidence="7">
    <location>
        <begin position="139"/>
        <end position="258"/>
    </location>
</feature>
<sequence>MVRGLAYLVLALITVAMTVVYFTGERARLFADVDRRLALLAPADAVPARGARPLSLPVRIAPLLAQAQLEITTHTLRLLVGVGLALAVLALLVAGPLATLAVLVGLPMLALAWVRQRARKRVDQLIEALPHYIDAVRQLQAVGNSLSQALERGLADAPDIVKSFFAPAARRLEMGAPVGDTMQQLADRLQIPEVSMLAAAIKTNLRYGGSISAVLRNLAHILRERVRVKWELQAATSEAKVSSRVLIAMPLLAMALLMMMNPGYILFFINDPRGQTLAMVALGLEALGILVLRRVLRLDF</sequence>
<evidence type="ECO:0000313" key="9">
    <source>
        <dbReference type="Proteomes" id="UP001216253"/>
    </source>
</evidence>
<dbReference type="PANTHER" id="PTHR35007:SF1">
    <property type="entry name" value="PILUS ASSEMBLY PROTEIN"/>
    <property type="match status" value="1"/>
</dbReference>
<gene>
    <name evidence="8" type="ORF">PYV00_02065</name>
</gene>
<dbReference type="InterPro" id="IPR018076">
    <property type="entry name" value="T2SS_GspF_dom"/>
</dbReference>
<keyword evidence="3 6" id="KW-0812">Transmembrane</keyword>
<dbReference type="RefSeq" id="WP_275226596.1">
    <property type="nucleotide sequence ID" value="NZ_JARESE010000004.1"/>
</dbReference>
<evidence type="ECO:0000313" key="8">
    <source>
        <dbReference type="EMBL" id="MDE8650502.1"/>
    </source>
</evidence>
<evidence type="ECO:0000256" key="6">
    <source>
        <dbReference type="SAM" id="Phobius"/>
    </source>
</evidence>
<protein>
    <submittedName>
        <fullName evidence="8">Type II secretion system F family protein</fullName>
    </submittedName>
</protein>
<evidence type="ECO:0000259" key="7">
    <source>
        <dbReference type="Pfam" id="PF00482"/>
    </source>
</evidence>
<dbReference type="InterPro" id="IPR042094">
    <property type="entry name" value="T2SS_GspF_sf"/>
</dbReference>
<dbReference type="Gene3D" id="1.20.81.30">
    <property type="entry name" value="Type II secretion system (T2SS), domain F"/>
    <property type="match status" value="1"/>
</dbReference>
<evidence type="ECO:0000256" key="2">
    <source>
        <dbReference type="ARBA" id="ARBA00022475"/>
    </source>
</evidence>
<keyword evidence="5 6" id="KW-0472">Membrane</keyword>
<comment type="caution">
    <text evidence="8">The sequence shown here is derived from an EMBL/GenBank/DDBJ whole genome shotgun (WGS) entry which is preliminary data.</text>
</comment>
<dbReference type="PANTHER" id="PTHR35007">
    <property type="entry name" value="INTEGRAL MEMBRANE PROTEIN-RELATED"/>
    <property type="match status" value="1"/>
</dbReference>
<keyword evidence="4 6" id="KW-1133">Transmembrane helix</keyword>
<reference evidence="8 9" key="1">
    <citation type="submission" date="2023-03" db="EMBL/GenBank/DDBJ databases">
        <title>NovoSphingobium album sp. nov. isolated from polycyclic aromatic hydrocarbons- and heavy-metal polluted soil.</title>
        <authorList>
            <person name="Liu Z."/>
            <person name="Wang K."/>
        </authorList>
    </citation>
    <scope>NUCLEOTIDE SEQUENCE [LARGE SCALE GENOMIC DNA]</scope>
    <source>
        <strain evidence="8 9">H3SJ31-1</strain>
    </source>
</reference>
<evidence type="ECO:0000256" key="4">
    <source>
        <dbReference type="ARBA" id="ARBA00022989"/>
    </source>
</evidence>
<proteinExistence type="predicted"/>
<organism evidence="8 9">
    <name type="scientific">Novosphingobium album</name>
    <name type="common">ex Liu et al. 2023</name>
    <dbReference type="NCBI Taxonomy" id="3031130"/>
    <lineage>
        <taxon>Bacteria</taxon>
        <taxon>Pseudomonadati</taxon>
        <taxon>Pseudomonadota</taxon>
        <taxon>Alphaproteobacteria</taxon>
        <taxon>Sphingomonadales</taxon>
        <taxon>Sphingomonadaceae</taxon>
        <taxon>Novosphingobium</taxon>
    </lineage>
</organism>
<dbReference type="Proteomes" id="UP001216253">
    <property type="component" value="Unassembled WGS sequence"/>
</dbReference>
<feature type="transmembrane region" description="Helical" evidence="6">
    <location>
        <begin position="275"/>
        <end position="296"/>
    </location>
</feature>